<dbReference type="AlphaFoldDB" id="A0ABD0ZZG4"/>
<evidence type="ECO:0000313" key="3">
    <source>
        <dbReference type="Proteomes" id="UP001558713"/>
    </source>
</evidence>
<gene>
    <name evidence="2" type="ORF">V5N11_000472</name>
</gene>
<organism evidence="2 3">
    <name type="scientific">Cardamine amara subsp. amara</name>
    <dbReference type="NCBI Taxonomy" id="228776"/>
    <lineage>
        <taxon>Eukaryota</taxon>
        <taxon>Viridiplantae</taxon>
        <taxon>Streptophyta</taxon>
        <taxon>Embryophyta</taxon>
        <taxon>Tracheophyta</taxon>
        <taxon>Spermatophyta</taxon>
        <taxon>Magnoliopsida</taxon>
        <taxon>eudicotyledons</taxon>
        <taxon>Gunneridae</taxon>
        <taxon>Pentapetalae</taxon>
        <taxon>rosids</taxon>
        <taxon>malvids</taxon>
        <taxon>Brassicales</taxon>
        <taxon>Brassicaceae</taxon>
        <taxon>Cardamineae</taxon>
        <taxon>Cardamine</taxon>
    </lineage>
</organism>
<reference evidence="2 3" key="1">
    <citation type="submission" date="2024-04" db="EMBL/GenBank/DDBJ databases">
        <title>Genome assembly C_amara_ONT_v2.</title>
        <authorList>
            <person name="Yant L."/>
            <person name="Moore C."/>
            <person name="Slenker M."/>
        </authorList>
    </citation>
    <scope>NUCLEOTIDE SEQUENCE [LARGE SCALE GENOMIC DNA]</scope>
    <source>
        <tissue evidence="2">Leaf</tissue>
    </source>
</reference>
<name>A0ABD0ZZG4_CARAN</name>
<proteinExistence type="predicted"/>
<dbReference type="EMBL" id="JBANAX010000635">
    <property type="protein sequence ID" value="KAL1199985.1"/>
    <property type="molecule type" value="Genomic_DNA"/>
</dbReference>
<keyword evidence="3" id="KW-1185">Reference proteome</keyword>
<dbReference type="Proteomes" id="UP001558713">
    <property type="component" value="Unassembled WGS sequence"/>
</dbReference>
<evidence type="ECO:0000256" key="1">
    <source>
        <dbReference type="SAM" id="MobiDB-lite"/>
    </source>
</evidence>
<accession>A0ABD0ZZG4</accession>
<protein>
    <submittedName>
        <fullName evidence="2">Uncharacterized protein</fullName>
    </submittedName>
</protein>
<feature type="compositionally biased region" description="Basic and acidic residues" evidence="1">
    <location>
        <begin position="1"/>
        <end position="12"/>
    </location>
</feature>
<sequence>MGEDGQSREGESLTHLVGGGTGDNGVSPQLFNSLQALNESASYITQATSYLGSCFSDYSVEYDGKDSCNSISHPYELIQTTS</sequence>
<evidence type="ECO:0000313" key="2">
    <source>
        <dbReference type="EMBL" id="KAL1199985.1"/>
    </source>
</evidence>
<feature type="region of interest" description="Disordered" evidence="1">
    <location>
        <begin position="1"/>
        <end position="24"/>
    </location>
</feature>
<comment type="caution">
    <text evidence="2">The sequence shown here is derived from an EMBL/GenBank/DDBJ whole genome shotgun (WGS) entry which is preliminary data.</text>
</comment>